<feature type="compositionally biased region" description="Basic and acidic residues" evidence="1">
    <location>
        <begin position="1"/>
        <end position="21"/>
    </location>
</feature>
<dbReference type="EMBL" id="CP157390">
    <property type="protein sequence ID" value="XBM48588.1"/>
    <property type="molecule type" value="Genomic_DNA"/>
</dbReference>
<dbReference type="Pfam" id="PF13462">
    <property type="entry name" value="Thioredoxin_4"/>
    <property type="match status" value="1"/>
</dbReference>
<keyword evidence="2" id="KW-0472">Membrane</keyword>
<dbReference type="SUPFAM" id="SSF52833">
    <property type="entry name" value="Thioredoxin-like"/>
    <property type="match status" value="1"/>
</dbReference>
<protein>
    <submittedName>
        <fullName evidence="4">Thioredoxin domain-containing protein</fullName>
    </submittedName>
</protein>
<sequence>MTDPDDNRSGDVRAAAREKARQLRTSQQRKDRRNKALLSGGIVLGVLAIAAIVAVVIVSAIRPTVPGPKNMASDGVVIGAGLKVKTTPALAADAKPVTSTPDPSASSAVDIRIYADYLCKLCGQFQRTNLEQLEPLVKDGAVTVAMHPVAIYTSHSAGTRYSLRAANAAACVANYSPNAFWAFNQSLFEKQPAEGGPGLTDKQLKQRVEGAKATNLSDIDACIDDGRFKSWVGAASDRALNGPIPNSDVRQMRNALLVLVNGKPYTGSLTSADDFKAFVLQAQGEEYSSTGTPTPTPTAG</sequence>
<feature type="region of interest" description="Disordered" evidence="1">
    <location>
        <begin position="1"/>
        <end position="32"/>
    </location>
</feature>
<proteinExistence type="predicted"/>
<evidence type="ECO:0000259" key="3">
    <source>
        <dbReference type="Pfam" id="PF13462"/>
    </source>
</evidence>
<keyword evidence="2" id="KW-0812">Transmembrane</keyword>
<evidence type="ECO:0000313" key="4">
    <source>
        <dbReference type="EMBL" id="XBM48588.1"/>
    </source>
</evidence>
<dbReference type="RefSeq" id="WP_348788535.1">
    <property type="nucleotide sequence ID" value="NZ_CP157390.1"/>
</dbReference>
<dbReference type="InterPro" id="IPR012336">
    <property type="entry name" value="Thioredoxin-like_fold"/>
</dbReference>
<name>A0AAU7GEU4_9MICO</name>
<gene>
    <name evidence="4" type="ORF">AAME72_01730</name>
</gene>
<reference evidence="4" key="1">
    <citation type="submission" date="2024-05" db="EMBL/GenBank/DDBJ databases">
        <title>The Natural Products Discovery Center: Release of the First 8490 Sequenced Strains for Exploring Actinobacteria Biosynthetic Diversity.</title>
        <authorList>
            <person name="Kalkreuter E."/>
            <person name="Kautsar S.A."/>
            <person name="Yang D."/>
            <person name="Bader C.D."/>
            <person name="Teijaro C.N."/>
            <person name="Fluegel L."/>
            <person name="Davis C.M."/>
            <person name="Simpson J.R."/>
            <person name="Lauterbach L."/>
            <person name="Steele A.D."/>
            <person name="Gui C."/>
            <person name="Meng S."/>
            <person name="Li G."/>
            <person name="Viehrig K."/>
            <person name="Ye F."/>
            <person name="Su P."/>
            <person name="Kiefer A.F."/>
            <person name="Nichols A."/>
            <person name="Cepeda A.J."/>
            <person name="Yan W."/>
            <person name="Fan B."/>
            <person name="Jiang Y."/>
            <person name="Adhikari A."/>
            <person name="Zheng C.-J."/>
            <person name="Schuster L."/>
            <person name="Cowan T.M."/>
            <person name="Smanski M.J."/>
            <person name="Chevrette M.G."/>
            <person name="de Carvalho L.P.S."/>
            <person name="Shen B."/>
        </authorList>
    </citation>
    <scope>NUCLEOTIDE SEQUENCE</scope>
    <source>
        <strain evidence="4">NPDC080035</strain>
    </source>
</reference>
<organism evidence="4">
    <name type="scientific">Leifsonia sp. NPDC080035</name>
    <dbReference type="NCBI Taxonomy" id="3143936"/>
    <lineage>
        <taxon>Bacteria</taxon>
        <taxon>Bacillati</taxon>
        <taxon>Actinomycetota</taxon>
        <taxon>Actinomycetes</taxon>
        <taxon>Micrococcales</taxon>
        <taxon>Microbacteriaceae</taxon>
        <taxon>Leifsonia</taxon>
    </lineage>
</organism>
<dbReference type="InterPro" id="IPR036249">
    <property type="entry name" value="Thioredoxin-like_sf"/>
</dbReference>
<feature type="domain" description="Thioredoxin-like fold" evidence="3">
    <location>
        <begin position="107"/>
        <end position="239"/>
    </location>
</feature>
<feature type="transmembrane region" description="Helical" evidence="2">
    <location>
        <begin position="36"/>
        <end position="61"/>
    </location>
</feature>
<keyword evidence="2" id="KW-1133">Transmembrane helix</keyword>
<dbReference type="Gene3D" id="3.40.30.10">
    <property type="entry name" value="Glutaredoxin"/>
    <property type="match status" value="1"/>
</dbReference>
<evidence type="ECO:0000256" key="2">
    <source>
        <dbReference type="SAM" id="Phobius"/>
    </source>
</evidence>
<evidence type="ECO:0000256" key="1">
    <source>
        <dbReference type="SAM" id="MobiDB-lite"/>
    </source>
</evidence>
<dbReference type="AlphaFoldDB" id="A0AAU7GEU4"/>
<accession>A0AAU7GEU4</accession>